<dbReference type="Gene3D" id="3.30.2310.20">
    <property type="entry name" value="RelE-like"/>
    <property type="match status" value="1"/>
</dbReference>
<protein>
    <submittedName>
        <fullName evidence="3">Type II toxin-antitoxin system RelE/ParE family toxin</fullName>
    </submittedName>
</protein>
<dbReference type="Pfam" id="PF05016">
    <property type="entry name" value="ParE_toxin"/>
    <property type="match status" value="1"/>
</dbReference>
<evidence type="ECO:0000313" key="3">
    <source>
        <dbReference type="EMBL" id="RVT92852.1"/>
    </source>
</evidence>
<dbReference type="RefSeq" id="WP_127740874.1">
    <property type="nucleotide sequence ID" value="NZ_SACN01000001.1"/>
</dbReference>
<dbReference type="InterPro" id="IPR007712">
    <property type="entry name" value="RelE/ParE_toxin"/>
</dbReference>
<dbReference type="AlphaFoldDB" id="A0A437M5C5"/>
<dbReference type="OrthoDB" id="7173315at2"/>
<dbReference type="PANTHER" id="PTHR33755">
    <property type="entry name" value="TOXIN PARE1-RELATED"/>
    <property type="match status" value="1"/>
</dbReference>
<accession>A0A437M5C5</accession>
<dbReference type="InterPro" id="IPR051803">
    <property type="entry name" value="TA_system_RelE-like_toxin"/>
</dbReference>
<evidence type="ECO:0000256" key="1">
    <source>
        <dbReference type="ARBA" id="ARBA00006226"/>
    </source>
</evidence>
<evidence type="ECO:0000313" key="4">
    <source>
        <dbReference type="Proteomes" id="UP000282971"/>
    </source>
</evidence>
<dbReference type="EMBL" id="SACN01000001">
    <property type="protein sequence ID" value="RVT92852.1"/>
    <property type="molecule type" value="Genomic_DNA"/>
</dbReference>
<keyword evidence="2" id="KW-1277">Toxin-antitoxin system</keyword>
<reference evidence="3 4" key="1">
    <citation type="submission" date="2019-01" db="EMBL/GenBank/DDBJ databases">
        <authorList>
            <person name="Chen W.-M."/>
        </authorList>
    </citation>
    <scope>NUCLEOTIDE SEQUENCE [LARGE SCALE GENOMIC DNA]</scope>
    <source>
        <strain evidence="3 4">CCP-7</strain>
    </source>
</reference>
<dbReference type="Proteomes" id="UP000282971">
    <property type="component" value="Unassembled WGS sequence"/>
</dbReference>
<sequence length="95" mass="10711">MRLELSRKAQADLDDIRDFSVEHHGVDGAIAYLDGIEAAFRRILSFPGVGLVHSALEPVVRSLTCQRHRIFYTADADRALIIRILHQSMNADRLV</sequence>
<organism evidence="3 4">
    <name type="scientific">Sphingomonas crocodyli</name>
    <dbReference type="NCBI Taxonomy" id="1979270"/>
    <lineage>
        <taxon>Bacteria</taxon>
        <taxon>Pseudomonadati</taxon>
        <taxon>Pseudomonadota</taxon>
        <taxon>Alphaproteobacteria</taxon>
        <taxon>Sphingomonadales</taxon>
        <taxon>Sphingomonadaceae</taxon>
        <taxon>Sphingomonas</taxon>
    </lineage>
</organism>
<proteinExistence type="inferred from homology"/>
<dbReference type="PANTHER" id="PTHR33755:SF9">
    <property type="entry name" value="TOXIN PARE1"/>
    <property type="match status" value="1"/>
</dbReference>
<gene>
    <name evidence="3" type="ORF">EOD43_02755</name>
</gene>
<evidence type="ECO:0000256" key="2">
    <source>
        <dbReference type="ARBA" id="ARBA00022649"/>
    </source>
</evidence>
<dbReference type="InterPro" id="IPR035093">
    <property type="entry name" value="RelE/ParE_toxin_dom_sf"/>
</dbReference>
<comment type="similarity">
    <text evidence="1">Belongs to the RelE toxin family.</text>
</comment>
<keyword evidence="4" id="KW-1185">Reference proteome</keyword>
<name>A0A437M5C5_9SPHN</name>
<comment type="caution">
    <text evidence="3">The sequence shown here is derived from an EMBL/GenBank/DDBJ whole genome shotgun (WGS) entry which is preliminary data.</text>
</comment>